<evidence type="ECO:0000313" key="3">
    <source>
        <dbReference type="Proteomes" id="UP000822688"/>
    </source>
</evidence>
<dbReference type="GO" id="GO:0004672">
    <property type="term" value="F:protein kinase activity"/>
    <property type="evidence" value="ECO:0007669"/>
    <property type="project" value="InterPro"/>
</dbReference>
<dbReference type="InterPro" id="IPR000719">
    <property type="entry name" value="Prot_kinase_dom"/>
</dbReference>
<dbReference type="PANTHER" id="PTHR23257:SF969">
    <property type="entry name" value="INTEGRIN-LINKED PROTEIN KINASE"/>
    <property type="match status" value="1"/>
</dbReference>
<dbReference type="Proteomes" id="UP000822688">
    <property type="component" value="Chromosome 12"/>
</dbReference>
<dbReference type="PROSITE" id="PS50011">
    <property type="entry name" value="PROTEIN_KINASE_DOM"/>
    <property type="match status" value="1"/>
</dbReference>
<feature type="domain" description="Protein kinase" evidence="1">
    <location>
        <begin position="1"/>
        <end position="104"/>
    </location>
</feature>
<evidence type="ECO:0000313" key="2">
    <source>
        <dbReference type="EMBL" id="KAG0554634.1"/>
    </source>
</evidence>
<dbReference type="SUPFAM" id="SSF56112">
    <property type="entry name" value="Protein kinase-like (PK-like)"/>
    <property type="match status" value="1"/>
</dbReference>
<dbReference type="GO" id="GO:0005524">
    <property type="term" value="F:ATP binding"/>
    <property type="evidence" value="ECO:0007669"/>
    <property type="project" value="InterPro"/>
</dbReference>
<dbReference type="GO" id="GO:0007165">
    <property type="term" value="P:signal transduction"/>
    <property type="evidence" value="ECO:0007669"/>
    <property type="project" value="TreeGrafter"/>
</dbReference>
<dbReference type="InterPro" id="IPR011009">
    <property type="entry name" value="Kinase-like_dom_sf"/>
</dbReference>
<dbReference type="PANTHER" id="PTHR23257">
    <property type="entry name" value="SERINE-THREONINE PROTEIN KINASE"/>
    <property type="match status" value="1"/>
</dbReference>
<dbReference type="InterPro" id="IPR050167">
    <property type="entry name" value="Ser_Thr_protein_kinase"/>
</dbReference>
<sequence>MHAVGILRRDVKDSNVLLQGSDDGFQYSTLIDYECSVRVMGTGFWRAPEILEQLKKRVPSKDLVYTEKADVYSYGMMCYGLSTGRIPFEGHDFDAVLSGHDIMI</sequence>
<keyword evidence="3" id="KW-1185">Reference proteome</keyword>
<dbReference type="Gene3D" id="1.10.510.10">
    <property type="entry name" value="Transferase(Phosphotransferase) domain 1"/>
    <property type="match status" value="1"/>
</dbReference>
<protein>
    <recommendedName>
        <fullName evidence="1">Protein kinase domain-containing protein</fullName>
    </recommendedName>
</protein>
<dbReference type="AlphaFoldDB" id="A0A8T0G8G7"/>
<name>A0A8T0G8G7_CERPU</name>
<accession>A0A8T0G8G7</accession>
<comment type="caution">
    <text evidence="2">The sequence shown here is derived from an EMBL/GenBank/DDBJ whole genome shotgun (WGS) entry which is preliminary data.</text>
</comment>
<reference evidence="2" key="1">
    <citation type="submission" date="2020-06" db="EMBL/GenBank/DDBJ databases">
        <title>WGS assembly of Ceratodon purpureus strain R40.</title>
        <authorList>
            <person name="Carey S.B."/>
            <person name="Jenkins J."/>
            <person name="Shu S."/>
            <person name="Lovell J.T."/>
            <person name="Sreedasyam A."/>
            <person name="Maumus F."/>
            <person name="Tiley G.P."/>
            <person name="Fernandez-Pozo N."/>
            <person name="Barry K."/>
            <person name="Chen C."/>
            <person name="Wang M."/>
            <person name="Lipzen A."/>
            <person name="Daum C."/>
            <person name="Saski C.A."/>
            <person name="Payton A.C."/>
            <person name="Mcbreen J.C."/>
            <person name="Conrad R.E."/>
            <person name="Kollar L.M."/>
            <person name="Olsson S."/>
            <person name="Huttunen S."/>
            <person name="Landis J.B."/>
            <person name="Wickett N.J."/>
            <person name="Johnson M.G."/>
            <person name="Rensing S.A."/>
            <person name="Grimwood J."/>
            <person name="Schmutz J."/>
            <person name="Mcdaniel S.F."/>
        </authorList>
    </citation>
    <scope>NUCLEOTIDE SEQUENCE</scope>
    <source>
        <strain evidence="2">R40</strain>
    </source>
</reference>
<organism evidence="2 3">
    <name type="scientific">Ceratodon purpureus</name>
    <name type="common">Fire moss</name>
    <name type="synonym">Dicranum purpureum</name>
    <dbReference type="NCBI Taxonomy" id="3225"/>
    <lineage>
        <taxon>Eukaryota</taxon>
        <taxon>Viridiplantae</taxon>
        <taxon>Streptophyta</taxon>
        <taxon>Embryophyta</taxon>
        <taxon>Bryophyta</taxon>
        <taxon>Bryophytina</taxon>
        <taxon>Bryopsida</taxon>
        <taxon>Dicranidae</taxon>
        <taxon>Pseudoditrichales</taxon>
        <taxon>Ditrichaceae</taxon>
        <taxon>Ceratodon</taxon>
    </lineage>
</organism>
<dbReference type="EMBL" id="CM026433">
    <property type="protein sequence ID" value="KAG0554634.1"/>
    <property type="molecule type" value="Genomic_DNA"/>
</dbReference>
<proteinExistence type="predicted"/>
<gene>
    <name evidence="2" type="ORF">KC19_12G107000</name>
</gene>
<dbReference type="GO" id="GO:0005737">
    <property type="term" value="C:cytoplasm"/>
    <property type="evidence" value="ECO:0007669"/>
    <property type="project" value="TreeGrafter"/>
</dbReference>
<dbReference type="Pfam" id="PF00069">
    <property type="entry name" value="Pkinase"/>
    <property type="match status" value="1"/>
</dbReference>
<evidence type="ECO:0000259" key="1">
    <source>
        <dbReference type="PROSITE" id="PS50011"/>
    </source>
</evidence>